<dbReference type="FunFam" id="3.40.50.1000:FF:000080">
    <property type="entry name" value="Phospholipid-transporting ATPase"/>
    <property type="match status" value="1"/>
</dbReference>
<dbReference type="PANTHER" id="PTHR24092">
    <property type="entry name" value="PROBABLE PHOSPHOLIPID-TRANSPORTING ATPASE"/>
    <property type="match status" value="1"/>
</dbReference>
<dbReference type="FunCoup" id="G4YUC7">
    <property type="interactions" value="7"/>
</dbReference>
<feature type="binding site" evidence="13">
    <location>
        <position position="440"/>
    </location>
    <ligand>
        <name>ATP</name>
        <dbReference type="ChEBI" id="CHEBI:30616"/>
    </ligand>
</feature>
<dbReference type="InterPro" id="IPR036412">
    <property type="entry name" value="HAD-like_sf"/>
</dbReference>
<evidence type="ECO:0000313" key="18">
    <source>
        <dbReference type="EMBL" id="EGZ24311.1"/>
    </source>
</evidence>
<evidence type="ECO:0000259" key="17">
    <source>
        <dbReference type="Pfam" id="PF16212"/>
    </source>
</evidence>
<keyword evidence="3 15" id="KW-0812">Transmembrane</keyword>
<evidence type="ECO:0000256" key="16">
    <source>
        <dbReference type="SAM" id="MobiDB-lite"/>
    </source>
</evidence>
<evidence type="ECO:0000256" key="4">
    <source>
        <dbReference type="ARBA" id="ARBA00022723"/>
    </source>
</evidence>
<dbReference type="SFLD" id="SFLDF00027">
    <property type="entry name" value="p-type_atpase"/>
    <property type="match status" value="1"/>
</dbReference>
<dbReference type="EMBL" id="JH159152">
    <property type="protein sequence ID" value="EGZ24311.1"/>
    <property type="molecule type" value="Genomic_DNA"/>
</dbReference>
<dbReference type="GO" id="GO:0005524">
    <property type="term" value="F:ATP binding"/>
    <property type="evidence" value="ECO:0007669"/>
    <property type="project" value="UniProtKB-UniRule"/>
</dbReference>
<dbReference type="Gene3D" id="3.40.50.1000">
    <property type="entry name" value="HAD superfamily/HAD-like"/>
    <property type="match status" value="1"/>
</dbReference>
<dbReference type="GeneID" id="20654980"/>
<dbReference type="FunFam" id="3.40.1110.10:FF:000110">
    <property type="entry name" value="Phospholipid-transporting ATPase"/>
    <property type="match status" value="1"/>
</dbReference>
<feature type="active site" description="4-aspartylphosphate intermediate" evidence="12">
    <location>
        <position position="313"/>
    </location>
</feature>
<reference evidence="18 19" key="1">
    <citation type="journal article" date="2006" name="Science">
        <title>Phytophthora genome sequences uncover evolutionary origins and mechanisms of pathogenesis.</title>
        <authorList>
            <person name="Tyler B.M."/>
            <person name="Tripathy S."/>
            <person name="Zhang X."/>
            <person name="Dehal P."/>
            <person name="Jiang R.H."/>
            <person name="Aerts A."/>
            <person name="Arredondo F.D."/>
            <person name="Baxter L."/>
            <person name="Bensasson D."/>
            <person name="Beynon J.L."/>
            <person name="Chapman J."/>
            <person name="Damasceno C.M."/>
            <person name="Dorrance A.E."/>
            <person name="Dou D."/>
            <person name="Dickerman A.W."/>
            <person name="Dubchak I.L."/>
            <person name="Garbelotto M."/>
            <person name="Gijzen M."/>
            <person name="Gordon S.G."/>
            <person name="Govers F."/>
            <person name="Grunwald N.J."/>
            <person name="Huang W."/>
            <person name="Ivors K.L."/>
            <person name="Jones R.W."/>
            <person name="Kamoun S."/>
            <person name="Krampis K."/>
            <person name="Lamour K.H."/>
            <person name="Lee M.K."/>
            <person name="McDonald W.H."/>
            <person name="Medina M."/>
            <person name="Meijer H.J."/>
            <person name="Nordberg E.K."/>
            <person name="Maclean D.J."/>
            <person name="Ospina-Giraldo M.D."/>
            <person name="Morris P.F."/>
            <person name="Phuntumart V."/>
            <person name="Putnam N.H."/>
            <person name="Rash S."/>
            <person name="Rose J.K."/>
            <person name="Sakihama Y."/>
            <person name="Salamov A.A."/>
            <person name="Savidor A."/>
            <person name="Scheuring C.F."/>
            <person name="Smith B.M."/>
            <person name="Sobral B.W."/>
            <person name="Terry A."/>
            <person name="Torto-Alalibo T.A."/>
            <person name="Win J."/>
            <person name="Xu Z."/>
            <person name="Zhang H."/>
            <person name="Grigoriev I.V."/>
            <person name="Rokhsar D.S."/>
            <person name="Boore J.L."/>
        </authorList>
    </citation>
    <scope>NUCLEOTIDE SEQUENCE [LARGE SCALE GENOMIC DNA]</scope>
    <source>
        <strain evidence="18 19">P6497</strain>
    </source>
</reference>
<feature type="binding site" evidence="13">
    <location>
        <position position="728"/>
    </location>
    <ligand>
        <name>ATP</name>
        <dbReference type="ChEBI" id="CHEBI:30616"/>
    </ligand>
</feature>
<keyword evidence="6 13" id="KW-0067">ATP-binding</keyword>
<dbReference type="InterPro" id="IPR044492">
    <property type="entry name" value="P_typ_ATPase_HD_dom"/>
</dbReference>
<comment type="cofactor">
    <cofactor evidence="14">
        <name>Mg(2+)</name>
        <dbReference type="ChEBI" id="CHEBI:18420"/>
    </cofactor>
</comment>
<dbReference type="GO" id="GO:0005886">
    <property type="term" value="C:plasma membrane"/>
    <property type="evidence" value="ECO:0007669"/>
    <property type="project" value="TreeGrafter"/>
</dbReference>
<accession>G4YUC7</accession>
<comment type="similarity">
    <text evidence="2 15">Belongs to the cation transport ATPase (P-type) (TC 3.A.3) family. Type IV subfamily.</text>
</comment>
<feature type="transmembrane region" description="Helical" evidence="15">
    <location>
        <begin position="927"/>
        <end position="947"/>
    </location>
</feature>
<dbReference type="InParanoid" id="G4YUC7"/>
<dbReference type="InterPro" id="IPR006539">
    <property type="entry name" value="P-type_ATPase_IV"/>
</dbReference>
<evidence type="ECO:0000256" key="10">
    <source>
        <dbReference type="ARBA" id="ARBA00023136"/>
    </source>
</evidence>
<feature type="binding site" evidence="13">
    <location>
        <position position="314"/>
    </location>
    <ligand>
        <name>ATP</name>
        <dbReference type="ChEBI" id="CHEBI:30616"/>
    </ligand>
</feature>
<feature type="transmembrane region" description="Helical" evidence="15">
    <location>
        <begin position="201"/>
        <end position="224"/>
    </location>
</feature>
<dbReference type="InterPro" id="IPR023298">
    <property type="entry name" value="ATPase_P-typ_TM_dom_sf"/>
</dbReference>
<keyword evidence="5 13" id="KW-0547">Nucleotide-binding</keyword>
<evidence type="ECO:0000256" key="8">
    <source>
        <dbReference type="ARBA" id="ARBA00022967"/>
    </source>
</evidence>
<organism evidence="18 19">
    <name type="scientific">Phytophthora sojae (strain P6497)</name>
    <name type="common">Soybean stem and root rot agent</name>
    <name type="synonym">Phytophthora megasperma f. sp. glycines</name>
    <dbReference type="NCBI Taxonomy" id="1094619"/>
    <lineage>
        <taxon>Eukaryota</taxon>
        <taxon>Sar</taxon>
        <taxon>Stramenopiles</taxon>
        <taxon>Oomycota</taxon>
        <taxon>Peronosporomycetes</taxon>
        <taxon>Peronosporales</taxon>
        <taxon>Peronosporaceae</taxon>
        <taxon>Phytophthora</taxon>
    </lineage>
</organism>
<feature type="binding site" evidence="13">
    <location>
        <position position="620"/>
    </location>
    <ligand>
        <name>ATP</name>
        <dbReference type="ChEBI" id="CHEBI:30616"/>
    </ligand>
</feature>
<evidence type="ECO:0000256" key="15">
    <source>
        <dbReference type="RuleBase" id="RU362033"/>
    </source>
</evidence>
<dbReference type="SUPFAM" id="SSF81665">
    <property type="entry name" value="Calcium ATPase, transmembrane domain M"/>
    <property type="match status" value="1"/>
</dbReference>
<dbReference type="InterPro" id="IPR018303">
    <property type="entry name" value="ATPase_P-typ_P_site"/>
</dbReference>
<evidence type="ECO:0000256" key="12">
    <source>
        <dbReference type="PIRSR" id="PIRSR606539-1"/>
    </source>
</evidence>
<dbReference type="KEGG" id="psoj:PHYSODRAFT_478276"/>
<dbReference type="EC" id="7.6.2.1" evidence="15"/>
<evidence type="ECO:0000256" key="6">
    <source>
        <dbReference type="ARBA" id="ARBA00022840"/>
    </source>
</evidence>
<dbReference type="InterPro" id="IPR023299">
    <property type="entry name" value="ATPase_P-typ_cyto_dom_N"/>
</dbReference>
<keyword evidence="19" id="KW-1185">Reference proteome</keyword>
<keyword evidence="4 14" id="KW-0479">Metal-binding</keyword>
<dbReference type="PANTHER" id="PTHR24092:SF150">
    <property type="entry name" value="PHOSPHOLIPID-TRANSPORTING ATPASE"/>
    <property type="match status" value="1"/>
</dbReference>
<name>G4YUC7_PHYSP</name>
<dbReference type="SUPFAM" id="SSF81653">
    <property type="entry name" value="Calcium ATPase, transduction domain A"/>
    <property type="match status" value="1"/>
</dbReference>
<dbReference type="InterPro" id="IPR032630">
    <property type="entry name" value="P_typ_ATPase_c"/>
</dbReference>
<dbReference type="GO" id="GO:0140326">
    <property type="term" value="F:ATPase-coupled intramembrane lipid transporter activity"/>
    <property type="evidence" value="ECO:0007669"/>
    <property type="project" value="UniProtKB-EC"/>
</dbReference>
<feature type="binding site" evidence="14">
    <location>
        <position position="756"/>
    </location>
    <ligand>
        <name>Mg(2+)</name>
        <dbReference type="ChEBI" id="CHEBI:18420"/>
    </ligand>
</feature>
<feature type="binding site" evidence="13">
    <location>
        <position position="622"/>
    </location>
    <ligand>
        <name>ATP</name>
        <dbReference type="ChEBI" id="CHEBI:30616"/>
    </ligand>
</feature>
<dbReference type="STRING" id="1094619.G4YUC7"/>
<protein>
    <recommendedName>
        <fullName evidence="15">Phospholipid-transporting ATPase</fullName>
        <ecNumber evidence="15">7.6.2.1</ecNumber>
    </recommendedName>
</protein>
<evidence type="ECO:0000256" key="7">
    <source>
        <dbReference type="ARBA" id="ARBA00022842"/>
    </source>
</evidence>
<feature type="binding site" evidence="13">
    <location>
        <position position="759"/>
    </location>
    <ligand>
        <name>ATP</name>
        <dbReference type="ChEBI" id="CHEBI:30616"/>
    </ligand>
</feature>
<dbReference type="PRINTS" id="PR00119">
    <property type="entry name" value="CATATPASE"/>
</dbReference>
<evidence type="ECO:0000256" key="11">
    <source>
        <dbReference type="ARBA" id="ARBA00034036"/>
    </source>
</evidence>
<feature type="domain" description="P-type ATPase C-terminal" evidence="17">
    <location>
        <begin position="782"/>
        <end position="989"/>
    </location>
</feature>
<comment type="catalytic activity">
    <reaction evidence="11 15">
        <text>ATP + H2O + phospholipidSide 1 = ADP + phosphate + phospholipidSide 2.</text>
        <dbReference type="EC" id="7.6.2.1"/>
    </reaction>
</comment>
<feature type="region of interest" description="Disordered" evidence="16">
    <location>
        <begin position="1061"/>
        <end position="1099"/>
    </location>
</feature>
<evidence type="ECO:0000256" key="14">
    <source>
        <dbReference type="PIRSR" id="PIRSR606539-3"/>
    </source>
</evidence>
<dbReference type="Proteomes" id="UP000002640">
    <property type="component" value="Unassembled WGS sequence"/>
</dbReference>
<proteinExistence type="inferred from homology"/>
<comment type="subcellular location">
    <subcellularLocation>
        <location evidence="1 15">Membrane</location>
        <topology evidence="1 15">Multi-pass membrane protein</topology>
    </subcellularLocation>
</comment>
<sequence length="1099" mass="122089">MIKQGIEDKKRHDADNVQNSRHCKVLGRHGEIVTKEWQEVLVGDVLRLGDGDEAPADVFILATSEEEGRCFVETCNLDGETNLKRRSAIEQVTQHIGYRKLNDPALPEAEHSKQMMQFSGTMEYEQPNNRLYNFTGRIEFGPNNEAAPIGPSNTILRGCSVRGCAYIYGVVIFTGSETKLMQNARATPSKQSNVYKVVNRCILLIFITQFVLCIISTICNTIWMDKYEENLWYFSSAITRTSSGSNLVSFFTFLILYNNLVPISLYVSLDMVKVVQAKNISSDPEMCHEGTYANARTSDLNEELGQVHHIFSDKTGTLTCNIMEFRKCFIAGVSYGFGTTEIGRAVAELAKKNAAAKGESSSSIDKGGDDKHHDPRDAQVEFNPFIHFDDPRLVNALAANAPEAAAIDEFLTVLSVCHTVIPETNAKTGQIDYRASSPDEEALVKAAKCLGYNFITPAPLLEVKVTTKRGTSAVRKYTILNVNEFNSTRKRMSVTLRTEDGRYFLYCKGADNVMMPRSKIDEHTAKMDEELKRFASEGLRTLVICSKELTEEEYLAWDVKYQEAVTSLTNRDELLDEVAELIETEMKIVGATAIEDKLQKGVPTAIANLAQAGIKIWMLTGDKEETAINIGHACQLINDGMRLLIVNCEDLDDLGRQVDKIYKLDDVQSHINANKVSAHLALVCDGKAMVHVFPPKNTSSERALHAAKVLSQMILEISSVCQAVIACRVSPAQKADIVNLIRYNSPQKPITLAIGDGANDVNMIQSAHVGVGVSGQEGVQAVNASDYAIAQFRFLERLLLVHGRYNYQRISKVILYSFYKNVALVIALFLFNFYNGQSGTSVFESFIMAGWNFFLALPIIAIGVFDEDVAPEQVLRNPVLYVPGQRNEGINMKRFSTWLFNAIIQAFICFMLAMYGTINVSGFSAGLYLQGSVIYSVLLMSANLKVILETLSWTKFNRLVLAFSLWLFFSFLLVFPFMGSLGRDLYGVSLRLLSRFAPSSDRQAMINIKKCRLFTHVRFVFSSAETDGGDKDDRDSRELASLKVLEFHREAVASFTKERPASFSTSGGIVPGPSTTSSAHLSGHFSSGHLSARHSQRGT</sequence>
<dbReference type="SUPFAM" id="SSF56784">
    <property type="entry name" value="HAD-like"/>
    <property type="match status" value="1"/>
</dbReference>
<keyword evidence="10 15" id="KW-0472">Membrane</keyword>
<dbReference type="NCBIfam" id="TIGR01652">
    <property type="entry name" value="ATPase-Plipid"/>
    <property type="match status" value="1"/>
</dbReference>
<dbReference type="NCBIfam" id="TIGR01494">
    <property type="entry name" value="ATPase_P-type"/>
    <property type="match status" value="2"/>
</dbReference>
<dbReference type="SUPFAM" id="SSF81660">
    <property type="entry name" value="Metal cation-transporting ATPase, ATP-binding domain N"/>
    <property type="match status" value="1"/>
</dbReference>
<feature type="binding site" evidence="13">
    <location>
        <position position="540"/>
    </location>
    <ligand>
        <name>ATP</name>
        <dbReference type="ChEBI" id="CHEBI:30616"/>
    </ligand>
</feature>
<feature type="binding site" evidence="13">
    <location>
        <position position="621"/>
    </location>
    <ligand>
        <name>ATP</name>
        <dbReference type="ChEBI" id="CHEBI:30616"/>
    </ligand>
</feature>
<evidence type="ECO:0000256" key="9">
    <source>
        <dbReference type="ARBA" id="ARBA00022989"/>
    </source>
</evidence>
<dbReference type="SMR" id="G4YUC7"/>
<feature type="transmembrane region" description="Helical" evidence="15">
    <location>
        <begin position="813"/>
        <end position="834"/>
    </location>
</feature>
<feature type="binding site" evidence="14">
    <location>
        <position position="760"/>
    </location>
    <ligand>
        <name>Mg(2+)</name>
        <dbReference type="ChEBI" id="CHEBI:18420"/>
    </ligand>
</feature>
<dbReference type="GO" id="GO:0016887">
    <property type="term" value="F:ATP hydrolysis activity"/>
    <property type="evidence" value="ECO:0007669"/>
    <property type="project" value="InterPro"/>
</dbReference>
<keyword evidence="9 15" id="KW-1133">Transmembrane helix</keyword>
<feature type="binding site" evidence="13">
    <location>
        <position position="315"/>
    </location>
    <ligand>
        <name>ATP</name>
        <dbReference type="ChEBI" id="CHEBI:30616"/>
    </ligand>
</feature>
<dbReference type="PROSITE" id="PS00154">
    <property type="entry name" value="ATPASE_E1_E2"/>
    <property type="match status" value="1"/>
</dbReference>
<dbReference type="Gene3D" id="2.70.150.10">
    <property type="entry name" value="Calcium-transporting ATPase, cytoplasmic transduction domain A"/>
    <property type="match status" value="1"/>
</dbReference>
<feature type="binding site" evidence="13">
    <location>
        <position position="734"/>
    </location>
    <ligand>
        <name>ATP</name>
        <dbReference type="ChEBI" id="CHEBI:30616"/>
    </ligand>
</feature>
<dbReference type="InterPro" id="IPR023214">
    <property type="entry name" value="HAD_sf"/>
</dbReference>
<evidence type="ECO:0000313" key="19">
    <source>
        <dbReference type="Proteomes" id="UP000002640"/>
    </source>
</evidence>
<dbReference type="RefSeq" id="XP_009519599.1">
    <property type="nucleotide sequence ID" value="XM_009521304.1"/>
</dbReference>
<feature type="transmembrane region" description="Helical" evidence="15">
    <location>
        <begin position="244"/>
        <end position="269"/>
    </location>
</feature>
<feature type="binding site" evidence="13">
    <location>
        <position position="760"/>
    </location>
    <ligand>
        <name>ATP</name>
        <dbReference type="ChEBI" id="CHEBI:30616"/>
    </ligand>
</feature>
<dbReference type="Pfam" id="PF16212">
    <property type="entry name" value="PhoLip_ATPase_C"/>
    <property type="match status" value="1"/>
</dbReference>
<evidence type="ECO:0000256" key="5">
    <source>
        <dbReference type="ARBA" id="ARBA00022741"/>
    </source>
</evidence>
<evidence type="ECO:0000256" key="3">
    <source>
        <dbReference type="ARBA" id="ARBA00022692"/>
    </source>
</evidence>
<feature type="compositionally biased region" description="Low complexity" evidence="16">
    <location>
        <begin position="1077"/>
        <end position="1090"/>
    </location>
</feature>
<feature type="transmembrane region" description="Helical" evidence="15">
    <location>
        <begin position="895"/>
        <end position="915"/>
    </location>
</feature>
<keyword evidence="7 14" id="KW-0460">Magnesium</keyword>
<feature type="binding site" evidence="13">
    <location>
        <position position="313"/>
    </location>
    <ligand>
        <name>ATP</name>
        <dbReference type="ChEBI" id="CHEBI:30616"/>
    </ligand>
</feature>
<dbReference type="AlphaFoldDB" id="G4YUC7"/>
<feature type="binding site" evidence="14">
    <location>
        <position position="315"/>
    </location>
    <ligand>
        <name>Mg(2+)</name>
        <dbReference type="ChEBI" id="CHEBI:18420"/>
    </ligand>
</feature>
<feature type="binding site" evidence="13">
    <location>
        <position position="508"/>
    </location>
    <ligand>
        <name>ATP</name>
        <dbReference type="ChEBI" id="CHEBI:30616"/>
    </ligand>
</feature>
<evidence type="ECO:0000256" key="1">
    <source>
        <dbReference type="ARBA" id="ARBA00004141"/>
    </source>
</evidence>
<dbReference type="GO" id="GO:0000287">
    <property type="term" value="F:magnesium ion binding"/>
    <property type="evidence" value="ECO:0007669"/>
    <property type="project" value="UniProtKB-UniRule"/>
</dbReference>
<keyword evidence="8 15" id="KW-1278">Translocase</keyword>
<feature type="binding site" evidence="14">
    <location>
        <position position="313"/>
    </location>
    <ligand>
        <name>Mg(2+)</name>
        <dbReference type="ChEBI" id="CHEBI:18420"/>
    </ligand>
</feature>
<dbReference type="SFLD" id="SFLDS00003">
    <property type="entry name" value="Haloacid_Dehalogenase"/>
    <property type="match status" value="1"/>
</dbReference>
<dbReference type="OMA" id="FIGTMEW"/>
<dbReference type="InterPro" id="IPR008250">
    <property type="entry name" value="ATPase_P-typ_transduc_dom_A_sf"/>
</dbReference>
<feature type="transmembrane region" description="Helical" evidence="15">
    <location>
        <begin position="959"/>
        <end position="979"/>
    </location>
</feature>
<feature type="transmembrane region" description="Helical" evidence="15">
    <location>
        <begin position="846"/>
        <end position="865"/>
    </location>
</feature>
<evidence type="ECO:0000256" key="13">
    <source>
        <dbReference type="PIRSR" id="PIRSR606539-2"/>
    </source>
</evidence>
<dbReference type="SFLD" id="SFLDG00002">
    <property type="entry name" value="C1.7:_P-type_atpase_like"/>
    <property type="match status" value="1"/>
</dbReference>
<evidence type="ECO:0000256" key="2">
    <source>
        <dbReference type="ARBA" id="ARBA00008109"/>
    </source>
</evidence>
<dbReference type="GO" id="GO:0045332">
    <property type="term" value="P:phospholipid translocation"/>
    <property type="evidence" value="ECO:0007669"/>
    <property type="project" value="TreeGrafter"/>
</dbReference>
<gene>
    <name evidence="18" type="ORF">PHYSODRAFT_478276</name>
</gene>
<dbReference type="Pfam" id="PF13246">
    <property type="entry name" value="Cation_ATPase"/>
    <property type="match status" value="1"/>
</dbReference>
<feature type="binding site" evidence="13">
    <location>
        <position position="485"/>
    </location>
    <ligand>
        <name>ATP</name>
        <dbReference type="ChEBI" id="CHEBI:30616"/>
    </ligand>
</feature>
<dbReference type="InterPro" id="IPR001757">
    <property type="entry name" value="P_typ_ATPase"/>
</dbReference>
<dbReference type="Gene3D" id="3.40.1110.10">
    <property type="entry name" value="Calcium-transporting ATPase, cytoplasmic domain N"/>
    <property type="match status" value="1"/>
</dbReference>